<sequence>MKKMLLLLIAALTFLPGLTAQPLMERLQEFADAQRPSAVSIAIIKDGQVTHHHFGRLSKADRSPPSEHTLYEIGALSSVFTTTLMLRLAEEGRYNPEREIAFYLPDSLSPPRFQPQRCAEVVLPGNPVRRIMSCSNDHSRASVCITGCDLASHVSGLPNSGLGLYDWHPIGKAAFLTGPATGLRSAELLQKLGEATFKSEPGHSYHFSNAGIALLGIAMENATNQRYEDLLHQHIVRPLRLQDTKVDISAEQRTRLAEGHNNRGRRTDNWHFKTLAPAAGLKSTTADLANMLKTYLNPDQAWENTILEGQQARVDVSFPTLEHSTQAAYGWLVSYLPEPHPRLAVWMNGGTAGYSAFAGFVKDEQIGVVVLTAQAGAEATQLGMDLLKILD</sequence>
<organism evidence="3 4">
    <name type="scientific">Phaeodactylibacter xiamenensis</name>
    <dbReference type="NCBI Taxonomy" id="1524460"/>
    <lineage>
        <taxon>Bacteria</taxon>
        <taxon>Pseudomonadati</taxon>
        <taxon>Bacteroidota</taxon>
        <taxon>Saprospiria</taxon>
        <taxon>Saprospirales</taxon>
        <taxon>Haliscomenobacteraceae</taxon>
        <taxon>Phaeodactylibacter</taxon>
    </lineage>
</organism>
<dbReference type="EMBL" id="JPOS01000019">
    <property type="protein sequence ID" value="KGE88393.1"/>
    <property type="molecule type" value="Genomic_DNA"/>
</dbReference>
<feature type="signal peptide" evidence="1">
    <location>
        <begin position="1"/>
        <end position="20"/>
    </location>
</feature>
<protein>
    <recommendedName>
        <fullName evidence="2">Beta-lactamase-related domain-containing protein</fullName>
    </recommendedName>
</protein>
<feature type="chain" id="PRO_5001940120" description="Beta-lactamase-related domain-containing protein" evidence="1">
    <location>
        <begin position="21"/>
        <end position="391"/>
    </location>
</feature>
<dbReference type="InterPro" id="IPR050491">
    <property type="entry name" value="AmpC-like"/>
</dbReference>
<dbReference type="AlphaFoldDB" id="A0A098S9R4"/>
<keyword evidence="1" id="KW-0732">Signal</keyword>
<dbReference type="Proteomes" id="UP000029736">
    <property type="component" value="Unassembled WGS sequence"/>
</dbReference>
<dbReference type="OrthoDB" id="9793489at2"/>
<dbReference type="PANTHER" id="PTHR46825">
    <property type="entry name" value="D-ALANYL-D-ALANINE-CARBOXYPEPTIDASE/ENDOPEPTIDASE AMPH"/>
    <property type="match status" value="1"/>
</dbReference>
<proteinExistence type="predicted"/>
<dbReference type="STRING" id="1524460.IX84_09370"/>
<name>A0A098S9R4_9BACT</name>
<dbReference type="RefSeq" id="WP_044219039.1">
    <property type="nucleotide sequence ID" value="NZ_JBKAGJ010000017.1"/>
</dbReference>
<comment type="caution">
    <text evidence="3">The sequence shown here is derived from an EMBL/GenBank/DDBJ whole genome shotgun (WGS) entry which is preliminary data.</text>
</comment>
<dbReference type="Pfam" id="PF00144">
    <property type="entry name" value="Beta-lactamase"/>
    <property type="match status" value="1"/>
</dbReference>
<gene>
    <name evidence="3" type="ORF">IX84_09370</name>
</gene>
<dbReference type="InterPro" id="IPR012338">
    <property type="entry name" value="Beta-lactam/transpept-like"/>
</dbReference>
<evidence type="ECO:0000256" key="1">
    <source>
        <dbReference type="SAM" id="SignalP"/>
    </source>
</evidence>
<evidence type="ECO:0000313" key="3">
    <source>
        <dbReference type="EMBL" id="KGE88393.1"/>
    </source>
</evidence>
<evidence type="ECO:0000259" key="2">
    <source>
        <dbReference type="Pfam" id="PF00144"/>
    </source>
</evidence>
<feature type="domain" description="Beta-lactamase-related" evidence="2">
    <location>
        <begin position="27"/>
        <end position="377"/>
    </location>
</feature>
<reference evidence="3 4" key="1">
    <citation type="journal article" date="2014" name="Int. J. Syst. Evol. Microbiol.">
        <title>Phaeodactylibacter xiamenensis gen. nov., sp. nov., a member of the family Saprospiraceae isolated from the marine alga Phaeodactylum tricornutum.</title>
        <authorList>
            <person name="Chen Z.Jr."/>
            <person name="Lei X."/>
            <person name="Lai Q."/>
            <person name="Li Y."/>
            <person name="Zhang B."/>
            <person name="Zhang J."/>
            <person name="Zhang H."/>
            <person name="Yang L."/>
            <person name="Zheng W."/>
            <person name="Tian Y."/>
            <person name="Yu Z."/>
            <person name="Xu H.Jr."/>
            <person name="Zheng T."/>
        </authorList>
    </citation>
    <scope>NUCLEOTIDE SEQUENCE [LARGE SCALE GENOMIC DNA]</scope>
    <source>
        <strain evidence="3 4">KD52</strain>
    </source>
</reference>
<keyword evidence="4" id="KW-1185">Reference proteome</keyword>
<dbReference type="InterPro" id="IPR001466">
    <property type="entry name" value="Beta-lactam-related"/>
</dbReference>
<evidence type="ECO:0000313" key="4">
    <source>
        <dbReference type="Proteomes" id="UP000029736"/>
    </source>
</evidence>
<dbReference type="SUPFAM" id="SSF56601">
    <property type="entry name" value="beta-lactamase/transpeptidase-like"/>
    <property type="match status" value="1"/>
</dbReference>
<dbReference type="Gene3D" id="3.40.710.10">
    <property type="entry name" value="DD-peptidase/beta-lactamase superfamily"/>
    <property type="match status" value="1"/>
</dbReference>
<accession>A0A098S9R4</accession>
<dbReference type="PANTHER" id="PTHR46825:SF9">
    <property type="entry name" value="BETA-LACTAMASE-RELATED DOMAIN-CONTAINING PROTEIN"/>
    <property type="match status" value="1"/>
</dbReference>